<dbReference type="PANTHER" id="PTHR12534">
    <property type="entry name" value="30S RIBOSOMAL PROTEIN S2 PROKARYOTIC AND ORGANELLAR"/>
    <property type="match status" value="1"/>
</dbReference>
<dbReference type="GO" id="GO:0003735">
    <property type="term" value="F:structural constituent of ribosome"/>
    <property type="evidence" value="ECO:0007669"/>
    <property type="project" value="InterPro"/>
</dbReference>
<dbReference type="EMBL" id="SUVG01000007">
    <property type="protein sequence ID" value="MBE6421751.1"/>
    <property type="molecule type" value="Genomic_DNA"/>
</dbReference>
<keyword evidence="3 5" id="KW-0687">Ribonucleoprotein</keyword>
<feature type="compositionally biased region" description="Basic and acidic residues" evidence="7">
    <location>
        <begin position="294"/>
        <end position="306"/>
    </location>
</feature>
<dbReference type="CDD" id="cd01425">
    <property type="entry name" value="RPS2"/>
    <property type="match status" value="1"/>
</dbReference>
<dbReference type="InterPro" id="IPR018130">
    <property type="entry name" value="Ribosomal_uS2_CS"/>
</dbReference>
<evidence type="ECO:0000256" key="7">
    <source>
        <dbReference type="SAM" id="MobiDB-lite"/>
    </source>
</evidence>
<dbReference type="InterPro" id="IPR001865">
    <property type="entry name" value="Ribosomal_uS2"/>
</dbReference>
<dbReference type="GO" id="GO:0022627">
    <property type="term" value="C:cytosolic small ribosomal subunit"/>
    <property type="evidence" value="ECO:0007669"/>
    <property type="project" value="TreeGrafter"/>
</dbReference>
<evidence type="ECO:0000256" key="6">
    <source>
        <dbReference type="SAM" id="Coils"/>
    </source>
</evidence>
<evidence type="ECO:0000256" key="1">
    <source>
        <dbReference type="ARBA" id="ARBA00006242"/>
    </source>
</evidence>
<dbReference type="GO" id="GO:0006412">
    <property type="term" value="P:translation"/>
    <property type="evidence" value="ECO:0007669"/>
    <property type="project" value="UniProtKB-UniRule"/>
</dbReference>
<name>A0A928HGH0_9BACT</name>
<dbReference type="FunFam" id="1.10.287.610:FF:000001">
    <property type="entry name" value="30S ribosomal protein S2"/>
    <property type="match status" value="1"/>
</dbReference>
<dbReference type="SUPFAM" id="SSF52313">
    <property type="entry name" value="Ribosomal protein S2"/>
    <property type="match status" value="1"/>
</dbReference>
<organism evidence="8 9">
    <name type="scientific">Candidatus Avelusimicrobium gallicola</name>
    <dbReference type="NCBI Taxonomy" id="2562704"/>
    <lineage>
        <taxon>Bacteria</taxon>
        <taxon>Pseudomonadati</taxon>
        <taxon>Elusimicrobiota</taxon>
        <taxon>Elusimicrobia</taxon>
        <taxon>Elusimicrobiales</taxon>
        <taxon>Elusimicrobiaceae</taxon>
        <taxon>Candidatus Avelusimicrobium</taxon>
    </lineage>
</organism>
<dbReference type="Gene3D" id="3.40.50.10490">
    <property type="entry name" value="Glucose-6-phosphate isomerase like protein, domain 1"/>
    <property type="match status" value="1"/>
</dbReference>
<dbReference type="NCBIfam" id="TIGR01011">
    <property type="entry name" value="rpsB_bact"/>
    <property type="match status" value="1"/>
</dbReference>
<dbReference type="Proteomes" id="UP000725649">
    <property type="component" value="Unassembled WGS sequence"/>
</dbReference>
<keyword evidence="6" id="KW-0175">Coiled coil</keyword>
<dbReference type="Gene3D" id="1.10.287.610">
    <property type="entry name" value="Helix hairpin bin"/>
    <property type="match status" value="1"/>
</dbReference>
<comment type="similarity">
    <text evidence="1 5">Belongs to the universal ribosomal protein uS2 family.</text>
</comment>
<evidence type="ECO:0000256" key="4">
    <source>
        <dbReference type="ARBA" id="ARBA00035256"/>
    </source>
</evidence>
<dbReference type="HAMAP" id="MF_00291_B">
    <property type="entry name" value="Ribosomal_uS2_B"/>
    <property type="match status" value="1"/>
</dbReference>
<gene>
    <name evidence="5 8" type="primary">rpsB</name>
    <name evidence="8" type="ORF">E7027_06490</name>
</gene>
<evidence type="ECO:0000256" key="2">
    <source>
        <dbReference type="ARBA" id="ARBA00022980"/>
    </source>
</evidence>
<dbReference type="InterPro" id="IPR005706">
    <property type="entry name" value="Ribosomal_uS2_bac/mit/plastid"/>
</dbReference>
<dbReference type="InterPro" id="IPR023591">
    <property type="entry name" value="Ribosomal_uS2_flav_dom_sf"/>
</dbReference>
<evidence type="ECO:0000256" key="5">
    <source>
        <dbReference type="HAMAP-Rule" id="MF_00291"/>
    </source>
</evidence>
<reference evidence="8" key="1">
    <citation type="submission" date="2019-04" db="EMBL/GenBank/DDBJ databases">
        <title>Evolution of Biomass-Degrading Anaerobic Consortia Revealed by Metagenomics.</title>
        <authorList>
            <person name="Peng X."/>
        </authorList>
    </citation>
    <scope>NUCLEOTIDE SEQUENCE</scope>
    <source>
        <strain evidence="8">SIG66</strain>
    </source>
</reference>
<evidence type="ECO:0000313" key="8">
    <source>
        <dbReference type="EMBL" id="MBE6421751.1"/>
    </source>
</evidence>
<feature type="compositionally biased region" description="Basic and acidic residues" evidence="7">
    <location>
        <begin position="331"/>
        <end position="348"/>
    </location>
</feature>
<evidence type="ECO:0000256" key="3">
    <source>
        <dbReference type="ARBA" id="ARBA00023274"/>
    </source>
</evidence>
<feature type="region of interest" description="Disordered" evidence="7">
    <location>
        <begin position="294"/>
        <end position="348"/>
    </location>
</feature>
<comment type="caution">
    <text evidence="8">The sequence shown here is derived from an EMBL/GenBank/DDBJ whole genome shotgun (WGS) entry which is preliminary data.</text>
</comment>
<feature type="coiled-coil region" evidence="6">
    <location>
        <begin position="244"/>
        <end position="278"/>
    </location>
</feature>
<protein>
    <recommendedName>
        <fullName evidence="4 5">Small ribosomal subunit protein uS2</fullName>
    </recommendedName>
</protein>
<dbReference type="PROSITE" id="PS00962">
    <property type="entry name" value="RIBOSOMAL_S2_1"/>
    <property type="match status" value="1"/>
</dbReference>
<proteinExistence type="inferred from homology"/>
<dbReference type="AlphaFoldDB" id="A0A928HGH0"/>
<dbReference type="PANTHER" id="PTHR12534:SF0">
    <property type="entry name" value="SMALL RIBOSOMAL SUBUNIT PROTEIN US2M"/>
    <property type="match status" value="1"/>
</dbReference>
<dbReference type="PRINTS" id="PR00395">
    <property type="entry name" value="RIBOSOMALS2"/>
</dbReference>
<accession>A0A928HGH0</accession>
<feature type="compositionally biased region" description="Basic residues" evidence="7">
    <location>
        <begin position="307"/>
        <end position="317"/>
    </location>
</feature>
<keyword evidence="2 5" id="KW-0689">Ribosomal protein</keyword>
<sequence>MSNVSMKAMLEAGVHFGHQTSRWNPKMGRFIFGERNGVHILDLQKTAKELKKACAFIKEESKKGSKFLFVGTKKQAQEAIQAEAARCGAYCIHEKWLGGTLTNFQTVKKSVERLNELEKWEASGVFKAISKKEASRLGKEMLRLQKLLGGIRDMKVLPDVVFVIDPVDTAGAVRESYALGIPVVAVCDTNADPDMISVPVPGNDDAARSIKLFCAAIADSILEGKAELEAVKTAEAAPADNPVMAQAFETAMLAAEKAEEAKEEVAAEEVKAEEVKAEEPAKEEVVVEEVKEEVVAEEVKAEEKPAKKPAAKKRTTTKKTTATKTKKTVKAKAEKAEEVTEEKAEEAK</sequence>
<evidence type="ECO:0000313" key="9">
    <source>
        <dbReference type="Proteomes" id="UP000725649"/>
    </source>
</evidence>
<dbReference type="Pfam" id="PF00318">
    <property type="entry name" value="Ribosomal_S2"/>
    <property type="match status" value="1"/>
</dbReference>